<dbReference type="EMBL" id="JBAHYK010000037">
    <property type="protein sequence ID" value="KAL0580166.1"/>
    <property type="molecule type" value="Genomic_DNA"/>
</dbReference>
<evidence type="ECO:0000256" key="2">
    <source>
        <dbReference type="SAM" id="Phobius"/>
    </source>
</evidence>
<keyword evidence="2" id="KW-1133">Transmembrane helix</keyword>
<proteinExistence type="predicted"/>
<feature type="compositionally biased region" description="Polar residues" evidence="1">
    <location>
        <begin position="91"/>
        <end position="113"/>
    </location>
</feature>
<protein>
    <submittedName>
        <fullName evidence="3">Uncharacterized protein</fullName>
    </submittedName>
</protein>
<keyword evidence="4" id="KW-1185">Reference proteome</keyword>
<keyword evidence="2" id="KW-0472">Membrane</keyword>
<keyword evidence="2" id="KW-0812">Transmembrane</keyword>
<evidence type="ECO:0000313" key="3">
    <source>
        <dbReference type="EMBL" id="KAL0580166.1"/>
    </source>
</evidence>
<evidence type="ECO:0000313" key="4">
    <source>
        <dbReference type="Proteomes" id="UP001465976"/>
    </source>
</evidence>
<evidence type="ECO:0000256" key="1">
    <source>
        <dbReference type="SAM" id="MobiDB-lite"/>
    </source>
</evidence>
<comment type="caution">
    <text evidence="3">The sequence shown here is derived from an EMBL/GenBank/DDBJ whole genome shotgun (WGS) entry which is preliminary data.</text>
</comment>
<feature type="transmembrane region" description="Helical" evidence="2">
    <location>
        <begin position="185"/>
        <end position="206"/>
    </location>
</feature>
<sequence>MNASNPAPDTPDPEHKINEEPEIDESGSGPYLMLVVAKYYLRLSLTLAQPSTSRMKSGAAEGTPIDLQGGVDNSILDALERMAISLEELTAKSQGSNRGEQNQQQQATKNTGSSNVSIYRVQSLAELNHLRFPEHHCVRVFTRADQQGFYLITGKTKGDVDEVAELLGEENISDGQGEGSQTSSLIWGLGGMLVGMAGTFTGLAFVP</sequence>
<accession>A0ABR3FX91</accession>
<gene>
    <name evidence="3" type="ORF">V5O48_001825</name>
</gene>
<feature type="region of interest" description="Disordered" evidence="1">
    <location>
        <begin position="90"/>
        <end position="113"/>
    </location>
</feature>
<feature type="region of interest" description="Disordered" evidence="1">
    <location>
        <begin position="1"/>
        <end position="27"/>
    </location>
</feature>
<reference evidence="3 4" key="1">
    <citation type="submission" date="2024-02" db="EMBL/GenBank/DDBJ databases">
        <title>A draft genome for the cacao thread blight pathogen Marasmius crinis-equi.</title>
        <authorList>
            <person name="Cohen S.P."/>
            <person name="Baruah I.K."/>
            <person name="Amoako-Attah I."/>
            <person name="Bukari Y."/>
            <person name="Meinhardt L.W."/>
            <person name="Bailey B.A."/>
        </authorList>
    </citation>
    <scope>NUCLEOTIDE SEQUENCE [LARGE SCALE GENOMIC DNA]</scope>
    <source>
        <strain evidence="3 4">GH-76</strain>
    </source>
</reference>
<name>A0ABR3FX91_9AGAR</name>
<dbReference type="Proteomes" id="UP001465976">
    <property type="component" value="Unassembled WGS sequence"/>
</dbReference>
<organism evidence="3 4">
    <name type="scientific">Marasmius crinis-equi</name>
    <dbReference type="NCBI Taxonomy" id="585013"/>
    <lineage>
        <taxon>Eukaryota</taxon>
        <taxon>Fungi</taxon>
        <taxon>Dikarya</taxon>
        <taxon>Basidiomycota</taxon>
        <taxon>Agaricomycotina</taxon>
        <taxon>Agaricomycetes</taxon>
        <taxon>Agaricomycetidae</taxon>
        <taxon>Agaricales</taxon>
        <taxon>Marasmiineae</taxon>
        <taxon>Marasmiaceae</taxon>
        <taxon>Marasmius</taxon>
    </lineage>
</organism>